<evidence type="ECO:0000313" key="2">
    <source>
        <dbReference type="Proteomes" id="UP000018348"/>
    </source>
</evidence>
<organism evidence="1 2">
    <name type="scientific">Crocosphaera watsonii WH 8502</name>
    <dbReference type="NCBI Taxonomy" id="423474"/>
    <lineage>
        <taxon>Bacteria</taxon>
        <taxon>Bacillati</taxon>
        <taxon>Cyanobacteriota</taxon>
        <taxon>Cyanophyceae</taxon>
        <taxon>Oscillatoriophycideae</taxon>
        <taxon>Chroococcales</taxon>
        <taxon>Aphanothecaceae</taxon>
        <taxon>Crocosphaera</taxon>
    </lineage>
</organism>
<dbReference type="AlphaFoldDB" id="T2IB09"/>
<proteinExistence type="predicted"/>
<dbReference type="EMBL" id="CAQK01000338">
    <property type="protein sequence ID" value="CCQ50716.1"/>
    <property type="molecule type" value="Genomic_DNA"/>
</dbReference>
<evidence type="ECO:0000313" key="1">
    <source>
        <dbReference type="EMBL" id="CCQ50716.1"/>
    </source>
</evidence>
<dbReference type="SUPFAM" id="SSF52172">
    <property type="entry name" value="CheY-like"/>
    <property type="match status" value="1"/>
</dbReference>
<comment type="caution">
    <text evidence="1">The sequence shown here is derived from an EMBL/GenBank/DDBJ whole genome shotgun (WGS) entry which is preliminary data.</text>
</comment>
<protein>
    <submittedName>
        <fullName evidence="1">Response regulator containing a CheY-like receiver domain and a GGDEF domain</fullName>
    </submittedName>
</protein>
<gene>
    <name evidence="1" type="ORF">CWATWH8502_2470</name>
</gene>
<reference evidence="1 2" key="1">
    <citation type="submission" date="2013-01" db="EMBL/GenBank/DDBJ databases">
        <authorList>
            <person name="Bench S."/>
        </authorList>
    </citation>
    <scope>NUCLEOTIDE SEQUENCE [LARGE SCALE GENOMIC DNA]</scope>
    <source>
        <strain evidence="1 2">WH 8502</strain>
    </source>
</reference>
<dbReference type="Proteomes" id="UP000018348">
    <property type="component" value="Unassembled WGS sequence"/>
</dbReference>
<dbReference type="InterPro" id="IPR011006">
    <property type="entry name" value="CheY-like_superfamily"/>
</dbReference>
<sequence length="102" mass="11859">MKIQSEPIFKVLVITDSQENIRNLQQWLHNNQVEAIFIYDLTEINQGLLSQSFSGIIIDHHLKQDTVENWVKQLQQYASFQEVPIIALSEKAGNGIPWLERQ</sequence>
<reference evidence="1 2" key="2">
    <citation type="submission" date="2013-09" db="EMBL/GenBank/DDBJ databases">
        <title>Whole genome comparison of six Crocosphaera watsonii strains with differing phenotypes.</title>
        <authorList>
            <person name="Bench S.R."/>
            <person name="Heller P."/>
            <person name="Frank I."/>
            <person name="Arciniega M."/>
            <person name="Shilova I.N."/>
            <person name="Zehr J.P."/>
        </authorList>
    </citation>
    <scope>NUCLEOTIDE SEQUENCE [LARGE SCALE GENOMIC DNA]</scope>
    <source>
        <strain evidence="1 2">WH 8502</strain>
    </source>
</reference>
<dbReference type="Gene3D" id="3.40.50.2300">
    <property type="match status" value="1"/>
</dbReference>
<name>T2IB09_CROWT</name>
<accession>T2IB09</accession>